<dbReference type="InterPro" id="IPR029069">
    <property type="entry name" value="HotDog_dom_sf"/>
</dbReference>
<evidence type="ECO:0000313" key="1">
    <source>
        <dbReference type="EMBL" id="OGG51252.1"/>
    </source>
</evidence>
<sequence>MTDHDAIAAADLKTSYNRDELIACGEKRLREGLPPLPRGEMLMFDRITNISISGGDHGKGFVRATLDVKRYLWFFPLHFKDDPVMPGCLGLDALWQLTGFFIGHCGANGKGRALEVGNVKFAGEVLPTAKLVTYRVEIKKLLKGGGRRPWIAFGDGYVYCDGEEIYTAEGLKVGVFPKS</sequence>
<dbReference type="PANTHER" id="PTHR30272">
    <property type="entry name" value="3-HYDROXYACYL-[ACYL-CARRIER-PROTEIN] DEHYDRATASE"/>
    <property type="match status" value="1"/>
</dbReference>
<dbReference type="GO" id="GO:0006633">
    <property type="term" value="P:fatty acid biosynthetic process"/>
    <property type="evidence" value="ECO:0007669"/>
    <property type="project" value="UniProtKB-UniPathway"/>
</dbReference>
<dbReference type="UniPathway" id="UPA00094"/>
<gene>
    <name evidence="1" type="ORF">A2704_02175</name>
</gene>
<name>A0A1F6CQT8_9BACT</name>
<dbReference type="AlphaFoldDB" id="A0A1F6CQT8"/>
<dbReference type="PANTHER" id="PTHR30272:SF8">
    <property type="entry name" value="3-HYDROXYDECANOYL-[ACYL-CARRIER-PROTEIN] DEHYDRATASE"/>
    <property type="match status" value="1"/>
</dbReference>
<dbReference type="Gene3D" id="3.10.129.10">
    <property type="entry name" value="Hotdog Thioesterase"/>
    <property type="match status" value="1"/>
</dbReference>
<reference evidence="1 2" key="1">
    <citation type="journal article" date="2016" name="Nat. Commun.">
        <title>Thousands of microbial genomes shed light on interconnected biogeochemical processes in an aquifer system.</title>
        <authorList>
            <person name="Anantharaman K."/>
            <person name="Brown C.T."/>
            <person name="Hug L.A."/>
            <person name="Sharon I."/>
            <person name="Castelle C.J."/>
            <person name="Probst A.J."/>
            <person name="Thomas B.C."/>
            <person name="Singh A."/>
            <person name="Wilkins M.J."/>
            <person name="Karaoz U."/>
            <person name="Brodie E.L."/>
            <person name="Williams K.H."/>
            <person name="Hubbard S.S."/>
            <person name="Banfield J.F."/>
        </authorList>
    </citation>
    <scope>NUCLEOTIDE SEQUENCE [LARGE SCALE GENOMIC DNA]</scope>
</reference>
<dbReference type="Pfam" id="PF07977">
    <property type="entry name" value="FabA"/>
    <property type="match status" value="1"/>
</dbReference>
<dbReference type="InterPro" id="IPR013114">
    <property type="entry name" value="FabA_FabZ"/>
</dbReference>
<dbReference type="NCBIfam" id="NF003509">
    <property type="entry name" value="PRK05174.1"/>
    <property type="match status" value="1"/>
</dbReference>
<comment type="caution">
    <text evidence="1">The sequence shown here is derived from an EMBL/GenBank/DDBJ whole genome shotgun (WGS) entry which is preliminary data.</text>
</comment>
<evidence type="ECO:0000313" key="2">
    <source>
        <dbReference type="Proteomes" id="UP000176445"/>
    </source>
</evidence>
<dbReference type="EMBL" id="MFKW01000034">
    <property type="protein sequence ID" value="OGG51252.1"/>
    <property type="molecule type" value="Genomic_DNA"/>
</dbReference>
<dbReference type="Proteomes" id="UP000176445">
    <property type="component" value="Unassembled WGS sequence"/>
</dbReference>
<dbReference type="SUPFAM" id="SSF54637">
    <property type="entry name" value="Thioesterase/thiol ester dehydrase-isomerase"/>
    <property type="match status" value="1"/>
</dbReference>
<protein>
    <submittedName>
        <fullName evidence="1">Uncharacterized protein</fullName>
    </submittedName>
</protein>
<organism evidence="1 2">
    <name type="scientific">Candidatus Kaiserbacteria bacterium RIFCSPHIGHO2_01_FULL_54_36b</name>
    <dbReference type="NCBI Taxonomy" id="1798483"/>
    <lineage>
        <taxon>Bacteria</taxon>
        <taxon>Candidatus Kaiseribacteriota</taxon>
    </lineage>
</organism>
<proteinExistence type="predicted"/>
<accession>A0A1F6CQT8</accession>